<dbReference type="AlphaFoldDB" id="G0US85"/>
<protein>
    <submittedName>
        <fullName evidence="1">Uncharacterized protein</fullName>
    </submittedName>
</protein>
<reference evidence="1" key="1">
    <citation type="journal article" date="2012" name="Proc. Natl. Acad. Sci. U.S.A.">
        <title>Antigenic diversity is generated by distinct evolutionary mechanisms in African trypanosome species.</title>
        <authorList>
            <person name="Jackson A.P."/>
            <person name="Berry A."/>
            <person name="Aslett M."/>
            <person name="Allison H.C."/>
            <person name="Burton P."/>
            <person name="Vavrova-Anderson J."/>
            <person name="Brown R."/>
            <person name="Browne H."/>
            <person name="Corton N."/>
            <person name="Hauser H."/>
            <person name="Gamble J."/>
            <person name="Gilderthorp R."/>
            <person name="Marcello L."/>
            <person name="McQuillan J."/>
            <person name="Otto T.D."/>
            <person name="Quail M.A."/>
            <person name="Sanders M.J."/>
            <person name="van Tonder A."/>
            <person name="Ginger M.L."/>
            <person name="Field M.C."/>
            <person name="Barry J.D."/>
            <person name="Hertz-Fowler C."/>
            <person name="Berriman M."/>
        </authorList>
    </citation>
    <scope>NUCLEOTIDE SEQUENCE</scope>
    <source>
        <strain evidence="1">IL3000</strain>
    </source>
</reference>
<sequence length="549" mass="61284">MGACCGLNAMPVVEKKEKPEPARKRNVTFSTIPTLDFEVHHPGGEMESTYSLTRRSATFQMEQTMYTASEFNGSLGDTLRSFSLTPRDEAGRSLVTNGLDEVSERNVESFVDGVLQMGMSETSGAMDGCMLSPFAAGVRHPGSPKNSSLASTLTREQLLYLERAPDEVERIDRLMELEEASRQEIYAAWRVNSTLFHLAARRIMPTMRVCRPTRERKHRDYIVIHAKDITVRAHDDMVVDDDKSLSSCENRALSCAYSPCEEKNGGPMPEVTEHFQLLALTGSAIDLEGKVHSHVVADTWDFLSRPDAAEVLNSGDVFFRFVCGVISGLSDDSLKMIDTLINMSSFKNELVENNVPKVDVYGDEKQRKCVAILVKTMNILPGVSLANITPELLASLDYQRNCQPGENKFEPIDTPYTFRQTKTIVKFLYSVTIQMKVSEITDPEMLCRFKDVDGMIPAKVLMLERTRKNTACSDSTLKVRSFLIYYPVNEGLLVNNQTIVINKSIPSVVSALLQTFGSQGASDAMKTASKTRKYLVDRFGDTREVHEEG</sequence>
<dbReference type="EMBL" id="HE575321">
    <property type="protein sequence ID" value="CCC92248.1"/>
    <property type="molecule type" value="Genomic_DNA"/>
</dbReference>
<evidence type="ECO:0000313" key="1">
    <source>
        <dbReference type="EMBL" id="CCC92248.1"/>
    </source>
</evidence>
<name>G0US85_TRYCI</name>
<proteinExistence type="predicted"/>
<organism evidence="1">
    <name type="scientific">Trypanosoma congolense (strain IL3000)</name>
    <dbReference type="NCBI Taxonomy" id="1068625"/>
    <lineage>
        <taxon>Eukaryota</taxon>
        <taxon>Discoba</taxon>
        <taxon>Euglenozoa</taxon>
        <taxon>Kinetoplastea</taxon>
        <taxon>Metakinetoplastina</taxon>
        <taxon>Trypanosomatida</taxon>
        <taxon>Trypanosomatidae</taxon>
        <taxon>Trypanosoma</taxon>
        <taxon>Nannomonas</taxon>
    </lineage>
</organism>
<dbReference type="VEuPathDB" id="TriTrypDB:TcIL3000_8_4700"/>
<gene>
    <name evidence="1" type="ORF">TCIL3000_8_4700</name>
</gene>
<accession>G0US85</accession>